<dbReference type="InterPro" id="IPR004839">
    <property type="entry name" value="Aminotransferase_I/II_large"/>
</dbReference>
<dbReference type="Pfam" id="PF00392">
    <property type="entry name" value="GntR"/>
    <property type="match status" value="1"/>
</dbReference>
<dbReference type="InterPro" id="IPR015424">
    <property type="entry name" value="PyrdxlP-dep_Trfase"/>
</dbReference>
<keyword evidence="5" id="KW-0804">Transcription</keyword>
<sequence>MDYALMMSAYERKARANASRRLTQQDLLYESLRRAILDGDIGRGTRLASSRTLAEELDIARNSVLYAYERLIDEGFVTATRHGSVVNDVKGASAQPSVQAEPGETAPRMLSRRVRQLPPRRAPSSDAIAFRPGVPALDAFPLVQWRTALERAMREVAASELGYGDSVGQPALRQAIAQYVRVSRGVRCQPDQVFITDGTQTSLDICARFFADEGERVWIENPGYPGARVAMLAAGLSLEPIPVDAAGMAARAEDWRDAPPRLVYLTPSHQYPLGCVLSLERRLAMIEHARACGAWIIEDDYDSELRHDGPPLPSIQGLADDTPVIYLGTFSKTLFPALRIGFMIVPRAVVAQMETAHRTLKRQGRVAEQMALADFIESGRYARHLRRMRKLYLARRDGLVAAIEKHLAGLMTVSADAGGMHLSVRLDAPLDDVAVSEAARAHGLALSPLSAYCLADGAEAGDAPYNGFLLGYAEATPEASDTLMQALGNVVREMLPDVKAATVLLQ</sequence>
<keyword evidence="2" id="KW-0663">Pyridoxal phosphate</keyword>
<comment type="caution">
    <text evidence="7">The sequence shown here is derived from an EMBL/GenBank/DDBJ whole genome shotgun (WGS) entry which is preliminary data.</text>
</comment>
<dbReference type="SUPFAM" id="SSF53383">
    <property type="entry name" value="PLP-dependent transferases"/>
    <property type="match status" value="1"/>
</dbReference>
<dbReference type="InterPro" id="IPR000524">
    <property type="entry name" value="Tscrpt_reg_HTH_GntR"/>
</dbReference>
<accession>A0A7W9WVL5</accession>
<dbReference type="GO" id="GO:0003700">
    <property type="term" value="F:DNA-binding transcription factor activity"/>
    <property type="evidence" value="ECO:0007669"/>
    <property type="project" value="InterPro"/>
</dbReference>
<dbReference type="CDD" id="cd00609">
    <property type="entry name" value="AAT_like"/>
    <property type="match status" value="1"/>
</dbReference>
<dbReference type="RefSeq" id="WP_183728264.1">
    <property type="nucleotide sequence ID" value="NZ_JACHBW010000015.1"/>
</dbReference>
<dbReference type="GO" id="GO:0008483">
    <property type="term" value="F:transaminase activity"/>
    <property type="evidence" value="ECO:0007669"/>
    <property type="project" value="UniProtKB-KW"/>
</dbReference>
<dbReference type="Gene3D" id="3.40.640.10">
    <property type="entry name" value="Type I PLP-dependent aspartate aminotransferase-like (Major domain)"/>
    <property type="match status" value="1"/>
</dbReference>
<proteinExistence type="inferred from homology"/>
<keyword evidence="7" id="KW-0808">Transferase</keyword>
<protein>
    <submittedName>
        <fullName evidence="7">GntR family transcriptional regulator/MocR family aminotransferase</fullName>
    </submittedName>
</protein>
<dbReference type="PANTHER" id="PTHR46577:SF1">
    <property type="entry name" value="HTH-TYPE TRANSCRIPTIONAL REGULATORY PROTEIN GABR"/>
    <property type="match status" value="1"/>
</dbReference>
<dbReference type="Pfam" id="PF00155">
    <property type="entry name" value="Aminotran_1_2"/>
    <property type="match status" value="1"/>
</dbReference>
<keyword evidence="3" id="KW-0805">Transcription regulation</keyword>
<dbReference type="GO" id="GO:0003677">
    <property type="term" value="F:DNA binding"/>
    <property type="evidence" value="ECO:0007669"/>
    <property type="project" value="UniProtKB-KW"/>
</dbReference>
<dbReference type="PROSITE" id="PS50949">
    <property type="entry name" value="HTH_GNTR"/>
    <property type="match status" value="1"/>
</dbReference>
<dbReference type="EMBL" id="JACHBW010000015">
    <property type="protein sequence ID" value="MBB6105013.1"/>
    <property type="molecule type" value="Genomic_DNA"/>
</dbReference>
<keyword evidence="4" id="KW-0238">DNA-binding</keyword>
<organism evidence="7 8">
    <name type="scientific">Paraburkholderia bannensis</name>
    <dbReference type="NCBI Taxonomy" id="765414"/>
    <lineage>
        <taxon>Bacteria</taxon>
        <taxon>Pseudomonadati</taxon>
        <taxon>Pseudomonadota</taxon>
        <taxon>Betaproteobacteria</taxon>
        <taxon>Burkholderiales</taxon>
        <taxon>Burkholderiaceae</taxon>
        <taxon>Paraburkholderia</taxon>
    </lineage>
</organism>
<comment type="similarity">
    <text evidence="1">In the C-terminal section; belongs to the class-I pyridoxal-phosphate-dependent aminotransferase family.</text>
</comment>
<dbReference type="GO" id="GO:0030170">
    <property type="term" value="F:pyridoxal phosphate binding"/>
    <property type="evidence" value="ECO:0007669"/>
    <property type="project" value="InterPro"/>
</dbReference>
<dbReference type="Gene3D" id="1.10.10.10">
    <property type="entry name" value="Winged helix-like DNA-binding domain superfamily/Winged helix DNA-binding domain"/>
    <property type="match status" value="1"/>
</dbReference>
<evidence type="ECO:0000256" key="3">
    <source>
        <dbReference type="ARBA" id="ARBA00023015"/>
    </source>
</evidence>
<evidence type="ECO:0000256" key="2">
    <source>
        <dbReference type="ARBA" id="ARBA00022898"/>
    </source>
</evidence>
<reference evidence="7 8" key="1">
    <citation type="submission" date="2020-08" db="EMBL/GenBank/DDBJ databases">
        <title>Above-ground endophytic microbial communities from plants in different locations in the United States.</title>
        <authorList>
            <person name="Frank C."/>
        </authorList>
    </citation>
    <scope>NUCLEOTIDE SEQUENCE [LARGE SCALE GENOMIC DNA]</scope>
    <source>
        <strain evidence="7 8">WP4_2_2</strain>
    </source>
</reference>
<feature type="domain" description="HTH gntR-type" evidence="6">
    <location>
        <begin position="22"/>
        <end position="89"/>
    </location>
</feature>
<evidence type="ECO:0000313" key="7">
    <source>
        <dbReference type="EMBL" id="MBB6105013.1"/>
    </source>
</evidence>
<keyword evidence="7" id="KW-0032">Aminotransferase</keyword>
<keyword evidence="8" id="KW-1185">Reference proteome</keyword>
<dbReference type="SMART" id="SM00345">
    <property type="entry name" value="HTH_GNTR"/>
    <property type="match status" value="1"/>
</dbReference>
<dbReference type="PANTHER" id="PTHR46577">
    <property type="entry name" value="HTH-TYPE TRANSCRIPTIONAL REGULATORY PROTEIN GABR"/>
    <property type="match status" value="1"/>
</dbReference>
<evidence type="ECO:0000256" key="5">
    <source>
        <dbReference type="ARBA" id="ARBA00023163"/>
    </source>
</evidence>
<gene>
    <name evidence="7" type="ORF">F4827_004878</name>
</gene>
<dbReference type="InterPro" id="IPR015421">
    <property type="entry name" value="PyrdxlP-dep_Trfase_major"/>
</dbReference>
<dbReference type="AlphaFoldDB" id="A0A7W9WVL5"/>
<name>A0A7W9WVL5_9BURK</name>
<dbReference type="Proteomes" id="UP000571554">
    <property type="component" value="Unassembled WGS sequence"/>
</dbReference>
<dbReference type="InterPro" id="IPR036388">
    <property type="entry name" value="WH-like_DNA-bd_sf"/>
</dbReference>
<dbReference type="SUPFAM" id="SSF46785">
    <property type="entry name" value="Winged helix' DNA-binding domain"/>
    <property type="match status" value="1"/>
</dbReference>
<dbReference type="InterPro" id="IPR036390">
    <property type="entry name" value="WH_DNA-bd_sf"/>
</dbReference>
<evidence type="ECO:0000259" key="6">
    <source>
        <dbReference type="PROSITE" id="PS50949"/>
    </source>
</evidence>
<evidence type="ECO:0000256" key="4">
    <source>
        <dbReference type="ARBA" id="ARBA00023125"/>
    </source>
</evidence>
<evidence type="ECO:0000313" key="8">
    <source>
        <dbReference type="Proteomes" id="UP000571554"/>
    </source>
</evidence>
<dbReference type="InterPro" id="IPR051446">
    <property type="entry name" value="HTH_trans_reg/aminotransferase"/>
</dbReference>
<evidence type="ECO:0000256" key="1">
    <source>
        <dbReference type="ARBA" id="ARBA00005384"/>
    </source>
</evidence>